<protein>
    <submittedName>
        <fullName evidence="16">Arabinosyltransferase C</fullName>
        <ecNumber evidence="16">2.4.2.-</ecNumber>
    </submittedName>
</protein>
<evidence type="ECO:0000256" key="9">
    <source>
        <dbReference type="ARBA" id="ARBA00023136"/>
    </source>
</evidence>
<keyword evidence="7 12" id="KW-0812">Transmembrane</keyword>
<dbReference type="GO" id="GO:0005886">
    <property type="term" value="C:plasma membrane"/>
    <property type="evidence" value="ECO:0007669"/>
    <property type="project" value="UniProtKB-SubCell"/>
</dbReference>
<evidence type="ECO:0000256" key="5">
    <source>
        <dbReference type="ARBA" id="ARBA00022676"/>
    </source>
</evidence>
<keyword evidence="8 12" id="KW-1133">Transmembrane helix</keyword>
<dbReference type="GO" id="GO:0071766">
    <property type="term" value="P:Actinobacterium-type cell wall biogenesis"/>
    <property type="evidence" value="ECO:0007669"/>
    <property type="project" value="InterPro"/>
</dbReference>
<evidence type="ECO:0000256" key="3">
    <source>
        <dbReference type="ARBA" id="ARBA00008195"/>
    </source>
</evidence>
<gene>
    <name evidence="16" type="ORF">BJ970_001688</name>
</gene>
<dbReference type="AlphaFoldDB" id="A0A840Q1A1"/>
<evidence type="ECO:0000256" key="1">
    <source>
        <dbReference type="ARBA" id="ARBA00003001"/>
    </source>
</evidence>
<feature type="transmembrane region" description="Helical" evidence="12">
    <location>
        <begin position="506"/>
        <end position="523"/>
    </location>
</feature>
<feature type="region of interest" description="Disordered" evidence="11">
    <location>
        <begin position="1"/>
        <end position="25"/>
    </location>
</feature>
<feature type="transmembrane region" description="Helical" evidence="12">
    <location>
        <begin position="354"/>
        <end position="373"/>
    </location>
</feature>
<sequence>MPHGIGQTSAGLDDPTAADDSRAEPTRRASAAIRIAGVVVGVLAVLAAIAIPLAPVITQRVEVSWPQGGRLPESTLAFLVPYKPTEVHVRVPCPVVRAGQQRGNPTTLVASRLPGQPTKGFAVATANDHAIALVAGREALRAPIAEGCDVAIDANATGSRARIGDRVVELPGERIRDIVAFATDLPPQQADGLRVHVTTANWFENSPTGTKKLLIAAQILLVVLAFAVLFAHGLRRRGSPPSGRGSALRYLVDLAVVVVLGGWWVLGPTTPDDSFAATMIRNGLHTGDVSNYYRWENASETPFALAQHLLEPVAAWTFTPLAMRIPSVLAGLLTWFVLSRGILGAVLPEHGRRGAVRGLAAVSFLAWWLPFGLGIRPEPFVALGLAAVFACVLQAVRRGQVWWLGLAALAAGLSVAVNPMGITAIAPFVALAPQLRRLLSVPVAALLAGIAATGIVTMFADQSLFGARKATELHAFYGPDVPWFQEIVRYQNLLGFDLQGDLARRAPILLTLVVAGYGGLLLLRGAGRLPGLRLAHVPPVCLLISVVLMALTPSKWTHYFGALVGVGAATLTAGVVLIAIGARRLSRDRVVPVAGLLCTALAVFAAALTFAGKNNWFLHSRYGVPWGEQPVRPLNNPAWWWFPVGVLLAVSVLSGRKRRDRTRRMLIRSPAVISAGAVGVTVALVLYSFIVAPIRQTGDYSIGAQNLAALADGGCGIADHVVATPDVPGGALTTRDRAESVGFTAGTGYSPGFGPPAGVRELWGSLDGGPINTGELTTGWYPLPPLAANQELAVAVAGRSGDGNRVALEFASPTGIVGERVLDDTWLDPDERVDYPTDHVVEDRPQDHPAWRDLYVSAQEVPVGADRVRLRAADGTTDPAGWVAVAAPRVRDVIPLAEYLRGKAPILLDWSMTWSLPCVQDLPRVAGGLVEPPAYLVNPPDDMGFAGFAAYARGIGGTFAGVREIGAEREVPTRLLGAEKTPDYAEWGHLIAMDYPLPGNDLDARSVPVSRWGWRGE</sequence>
<feature type="transmembrane region" description="Helical" evidence="12">
    <location>
        <begin position="593"/>
        <end position="612"/>
    </location>
</feature>
<dbReference type="Proteomes" id="UP000584374">
    <property type="component" value="Unassembled WGS sequence"/>
</dbReference>
<evidence type="ECO:0000259" key="13">
    <source>
        <dbReference type="Pfam" id="PF04602"/>
    </source>
</evidence>
<comment type="subcellular location">
    <subcellularLocation>
        <location evidence="2">Cell membrane</location>
        <topology evidence="2">Multi-pass membrane protein</topology>
    </subcellularLocation>
</comment>
<dbReference type="EMBL" id="JACHIW010000001">
    <property type="protein sequence ID" value="MBB5154154.1"/>
    <property type="molecule type" value="Genomic_DNA"/>
</dbReference>
<comment type="caution">
    <text evidence="16">The sequence shown here is derived from an EMBL/GenBank/DDBJ whole genome shotgun (WGS) entry which is preliminary data.</text>
</comment>
<evidence type="ECO:0000313" key="16">
    <source>
        <dbReference type="EMBL" id="MBB5154154.1"/>
    </source>
</evidence>
<dbReference type="Gene3D" id="2.60.120.610">
    <property type="entry name" value="arabinofuranosyltransferase like domain"/>
    <property type="match status" value="1"/>
</dbReference>
<feature type="transmembrane region" description="Helical" evidence="12">
    <location>
        <begin position="247"/>
        <end position="266"/>
    </location>
</feature>
<keyword evidence="5 16" id="KW-0328">Glycosyltransferase</keyword>
<evidence type="ECO:0000256" key="2">
    <source>
        <dbReference type="ARBA" id="ARBA00004651"/>
    </source>
</evidence>
<dbReference type="InterPro" id="IPR042486">
    <property type="entry name" value="Arabino_trans_C_2"/>
</dbReference>
<feature type="transmembrane region" description="Helical" evidence="12">
    <location>
        <begin position="667"/>
        <end position="690"/>
    </location>
</feature>
<dbReference type="Gene3D" id="2.60.120.940">
    <property type="entry name" value="EmbC, C-terminal domain, subdomain 2"/>
    <property type="match status" value="1"/>
</dbReference>
<feature type="domain" description="Arabinosyltransferas concanavalin like" evidence="15">
    <location>
        <begin position="60"/>
        <end position="198"/>
    </location>
</feature>
<evidence type="ECO:0000256" key="10">
    <source>
        <dbReference type="ARBA" id="ARBA00023316"/>
    </source>
</evidence>
<dbReference type="GO" id="GO:0071555">
    <property type="term" value="P:cell wall organization"/>
    <property type="evidence" value="ECO:0007669"/>
    <property type="project" value="UniProtKB-KW"/>
</dbReference>
<dbReference type="InterPro" id="IPR040920">
    <property type="entry name" value="Arabino_trans_N"/>
</dbReference>
<evidence type="ECO:0000256" key="7">
    <source>
        <dbReference type="ARBA" id="ARBA00022692"/>
    </source>
</evidence>
<evidence type="ECO:0000259" key="15">
    <source>
        <dbReference type="Pfam" id="PF17689"/>
    </source>
</evidence>
<evidence type="ECO:0000256" key="11">
    <source>
        <dbReference type="SAM" id="MobiDB-lite"/>
    </source>
</evidence>
<comment type="function">
    <text evidence="1">Arabinosyl transferase responsible for the polymerization of arabinose into the arabinan of arabinogalactan.</text>
</comment>
<organism evidence="16 17">
    <name type="scientific">Saccharopolyspora phatthalungensis</name>
    <dbReference type="NCBI Taxonomy" id="664693"/>
    <lineage>
        <taxon>Bacteria</taxon>
        <taxon>Bacillati</taxon>
        <taxon>Actinomycetota</taxon>
        <taxon>Actinomycetes</taxon>
        <taxon>Pseudonocardiales</taxon>
        <taxon>Pseudonocardiaceae</taxon>
        <taxon>Saccharopolyspora</taxon>
    </lineage>
</organism>
<feature type="transmembrane region" description="Helical" evidence="12">
    <location>
        <begin position="438"/>
        <end position="460"/>
    </location>
</feature>
<dbReference type="GO" id="GO:0052636">
    <property type="term" value="F:arabinosyltransferase activity"/>
    <property type="evidence" value="ECO:0007669"/>
    <property type="project" value="InterPro"/>
</dbReference>
<evidence type="ECO:0000256" key="6">
    <source>
        <dbReference type="ARBA" id="ARBA00022679"/>
    </source>
</evidence>
<reference evidence="16 17" key="1">
    <citation type="submission" date="2020-08" db="EMBL/GenBank/DDBJ databases">
        <title>Sequencing the genomes of 1000 actinobacteria strains.</title>
        <authorList>
            <person name="Klenk H.-P."/>
        </authorList>
    </citation>
    <scope>NUCLEOTIDE SEQUENCE [LARGE SCALE GENOMIC DNA]</scope>
    <source>
        <strain evidence="16 17">DSM 45584</strain>
    </source>
</reference>
<dbReference type="Pfam" id="PF17689">
    <property type="entry name" value="Arabino_trans_N"/>
    <property type="match status" value="1"/>
</dbReference>
<evidence type="ECO:0000256" key="8">
    <source>
        <dbReference type="ARBA" id="ARBA00022989"/>
    </source>
</evidence>
<keyword evidence="4" id="KW-1003">Cell membrane</keyword>
<evidence type="ECO:0000313" key="17">
    <source>
        <dbReference type="Proteomes" id="UP000584374"/>
    </source>
</evidence>
<feature type="transmembrane region" description="Helical" evidence="12">
    <location>
        <begin position="328"/>
        <end position="348"/>
    </location>
</feature>
<dbReference type="InterPro" id="IPR032731">
    <property type="entry name" value="Arabino_trans_C"/>
</dbReference>
<feature type="transmembrane region" description="Helical" evidence="12">
    <location>
        <begin position="638"/>
        <end position="655"/>
    </location>
</feature>
<feature type="transmembrane region" description="Helical" evidence="12">
    <location>
        <begin position="535"/>
        <end position="553"/>
    </location>
</feature>
<dbReference type="EC" id="2.4.2.-" evidence="16"/>
<keyword evidence="10" id="KW-0961">Cell wall biogenesis/degradation</keyword>
<feature type="transmembrane region" description="Helical" evidence="12">
    <location>
        <begin position="31"/>
        <end position="54"/>
    </location>
</feature>
<comment type="similarity">
    <text evidence="3">Belongs to the emb family.</text>
</comment>
<dbReference type="Pfam" id="PF14896">
    <property type="entry name" value="Arabino_trans_C"/>
    <property type="match status" value="1"/>
</dbReference>
<feature type="domain" description="Arabinosyltransferase C-terminal" evidence="14">
    <location>
        <begin position="764"/>
        <end position="990"/>
    </location>
</feature>
<keyword evidence="6 16" id="KW-0808">Transferase</keyword>
<feature type="domain" description="Arabinofuranosyltransferase central" evidence="13">
    <location>
        <begin position="206"/>
        <end position="634"/>
    </location>
</feature>
<keyword evidence="9 12" id="KW-0472">Membrane</keyword>
<dbReference type="Pfam" id="PF04602">
    <property type="entry name" value="Arabinose_trans"/>
    <property type="match status" value="1"/>
</dbReference>
<proteinExistence type="inferred from homology"/>
<feature type="transmembrane region" description="Helical" evidence="12">
    <location>
        <begin position="213"/>
        <end position="235"/>
    </location>
</feature>
<name>A0A840Q1A1_9PSEU</name>
<dbReference type="InterPro" id="IPR007680">
    <property type="entry name" value="Arabino_trans_central"/>
</dbReference>
<accession>A0A840Q1A1</accession>
<feature type="transmembrane region" description="Helical" evidence="12">
    <location>
        <begin position="559"/>
        <end position="581"/>
    </location>
</feature>
<dbReference type="RefSeq" id="WP_184725630.1">
    <property type="nucleotide sequence ID" value="NZ_JACHIW010000001.1"/>
</dbReference>
<keyword evidence="17" id="KW-1185">Reference proteome</keyword>
<feature type="transmembrane region" description="Helical" evidence="12">
    <location>
        <begin position="402"/>
        <end position="431"/>
    </location>
</feature>
<evidence type="ECO:0000259" key="14">
    <source>
        <dbReference type="Pfam" id="PF14896"/>
    </source>
</evidence>
<feature type="compositionally biased region" description="Polar residues" evidence="11">
    <location>
        <begin position="1"/>
        <end position="10"/>
    </location>
</feature>
<dbReference type="InterPro" id="IPR027451">
    <property type="entry name" value="EmbABC_dom1"/>
</dbReference>
<evidence type="ECO:0000256" key="4">
    <source>
        <dbReference type="ARBA" id="ARBA00022475"/>
    </source>
</evidence>
<evidence type="ECO:0000256" key="12">
    <source>
        <dbReference type="SAM" id="Phobius"/>
    </source>
</evidence>